<evidence type="ECO:0000313" key="3">
    <source>
        <dbReference type="EMBL" id="MBB5130876.1"/>
    </source>
</evidence>
<evidence type="ECO:0000256" key="1">
    <source>
        <dbReference type="SAM" id="MobiDB-lite"/>
    </source>
</evidence>
<dbReference type="Proteomes" id="UP000578449">
    <property type="component" value="Unassembled WGS sequence"/>
</dbReference>
<keyword evidence="4" id="KW-1185">Reference proteome</keyword>
<proteinExistence type="predicted"/>
<dbReference type="AlphaFoldDB" id="A0A840NXE0"/>
<protein>
    <recommendedName>
        <fullName evidence="2">DnaJ homologue subfamily C member 28 conserved domain-containing protein</fullName>
    </recommendedName>
</protein>
<dbReference type="InterPro" id="IPR018961">
    <property type="entry name" value="DnaJ_homolog_subfam-C_membr-28"/>
</dbReference>
<dbReference type="EMBL" id="JACHGN010000001">
    <property type="protein sequence ID" value="MBB5130876.1"/>
    <property type="molecule type" value="Genomic_DNA"/>
</dbReference>
<accession>A0A840NXE0</accession>
<dbReference type="RefSeq" id="WP_185047694.1">
    <property type="nucleotide sequence ID" value="NZ_BAABIX010000013.1"/>
</dbReference>
<feature type="domain" description="DnaJ homologue subfamily C member 28 conserved" evidence="2">
    <location>
        <begin position="14"/>
        <end position="81"/>
    </location>
</feature>
<feature type="region of interest" description="Disordered" evidence="1">
    <location>
        <begin position="129"/>
        <end position="152"/>
    </location>
</feature>
<evidence type="ECO:0000259" key="2">
    <source>
        <dbReference type="Pfam" id="PF09350"/>
    </source>
</evidence>
<name>A0A840NXE0_9ACTN</name>
<gene>
    <name evidence="3" type="ORF">HNP84_000564</name>
</gene>
<evidence type="ECO:0000313" key="4">
    <source>
        <dbReference type="Proteomes" id="UP000578449"/>
    </source>
</evidence>
<reference evidence="3 4" key="1">
    <citation type="submission" date="2020-08" db="EMBL/GenBank/DDBJ databases">
        <title>Genomic Encyclopedia of Type Strains, Phase IV (KMG-IV): sequencing the most valuable type-strain genomes for metagenomic binning, comparative biology and taxonomic classification.</title>
        <authorList>
            <person name="Goeker M."/>
        </authorList>
    </citation>
    <scope>NUCLEOTIDE SEQUENCE [LARGE SCALE GENOMIC DNA]</scope>
    <source>
        <strain evidence="3 4">DSM 45615</strain>
    </source>
</reference>
<comment type="caution">
    <text evidence="3">The sequence shown here is derived from an EMBL/GenBank/DDBJ whole genome shotgun (WGS) entry which is preliminary data.</text>
</comment>
<sequence>MTKRKPPGMSFETWADRQIREAMERGAFDDLPGAGKPLPDQGEPFDEMWWVKRKLREENLAFPLPGTLALRKEAEQALAAARRARSEDDVRAILTEINEKIVEGHRKAMSGPPLTLMPYDIEEFLAEWRASRPPEPEPAEPEPEPPAPRRRPLFRFFMKSRRER</sequence>
<organism evidence="3 4">
    <name type="scientific">Thermocatellispora tengchongensis</name>
    <dbReference type="NCBI Taxonomy" id="1073253"/>
    <lineage>
        <taxon>Bacteria</taxon>
        <taxon>Bacillati</taxon>
        <taxon>Actinomycetota</taxon>
        <taxon>Actinomycetes</taxon>
        <taxon>Streptosporangiales</taxon>
        <taxon>Streptosporangiaceae</taxon>
        <taxon>Thermocatellispora</taxon>
    </lineage>
</organism>
<dbReference type="Pfam" id="PF09350">
    <property type="entry name" value="DJC28_CD"/>
    <property type="match status" value="1"/>
</dbReference>